<dbReference type="RefSeq" id="WP_009383462.1">
    <property type="nucleotide sequence ID" value="NZ_AMSQ01000008.1"/>
</dbReference>
<evidence type="ECO:0000313" key="3">
    <source>
        <dbReference type="Proteomes" id="UP000009885"/>
    </source>
</evidence>
<organism evidence="2 3">
    <name type="scientific">Staphylococcus massiliensis S46</name>
    <dbReference type="NCBI Taxonomy" id="1229783"/>
    <lineage>
        <taxon>Bacteria</taxon>
        <taxon>Bacillati</taxon>
        <taxon>Bacillota</taxon>
        <taxon>Bacilli</taxon>
        <taxon>Bacillales</taxon>
        <taxon>Staphylococcaceae</taxon>
        <taxon>Staphylococcus</taxon>
    </lineage>
</organism>
<dbReference type="PATRIC" id="fig|1229783.3.peg.1271"/>
<reference evidence="2 3" key="1">
    <citation type="journal article" date="2013" name="Genome Announc.">
        <title>Genome Sequence of Staphylococcus massiliensis Strain S46, Isolated from the Surface of Healthy Human Skin.</title>
        <authorList>
            <person name="Srivastav R."/>
            <person name="Singh A."/>
            <person name="Jangir P.K."/>
            <person name="Kumari C."/>
            <person name="Muduli S."/>
            <person name="Sharma R."/>
        </authorList>
    </citation>
    <scope>NUCLEOTIDE SEQUENCE [LARGE SCALE GENOMIC DNA]</scope>
    <source>
        <strain evidence="2 3">S46</strain>
    </source>
</reference>
<keyword evidence="1" id="KW-1133">Transmembrane helix</keyword>
<comment type="caution">
    <text evidence="2">The sequence shown here is derived from an EMBL/GenBank/DDBJ whole genome shotgun (WGS) entry which is preliminary data.</text>
</comment>
<gene>
    <name evidence="2" type="ORF">C273_06283</name>
</gene>
<keyword evidence="1" id="KW-0812">Transmembrane</keyword>
<name>K9B2Q6_9STAP</name>
<dbReference type="Proteomes" id="UP000009885">
    <property type="component" value="Unassembled WGS sequence"/>
</dbReference>
<proteinExistence type="predicted"/>
<evidence type="ECO:0000256" key="1">
    <source>
        <dbReference type="SAM" id="Phobius"/>
    </source>
</evidence>
<accession>K9B2Q6</accession>
<keyword evidence="3" id="KW-1185">Reference proteome</keyword>
<sequence>MKENINISDLKPEQYPYADEQILKKQINKYEGFDTLLLLVISITLLLPVIFDYKNSGIVLAITSLINIIALIYISVARRSCKKKITNVLTKYQPEHHAVSVVGNFEVIQAITIYLLIATCFITLIVSVIKLVS</sequence>
<dbReference type="STRING" id="1229783.C273_06283"/>
<feature type="transmembrane region" description="Helical" evidence="1">
    <location>
        <begin position="113"/>
        <end position="132"/>
    </location>
</feature>
<protein>
    <submittedName>
        <fullName evidence="2">Uncharacterized protein</fullName>
    </submittedName>
</protein>
<dbReference type="EMBL" id="AMSQ01000008">
    <property type="protein sequence ID" value="EKU48045.1"/>
    <property type="molecule type" value="Genomic_DNA"/>
</dbReference>
<dbReference type="AlphaFoldDB" id="K9B2Q6"/>
<evidence type="ECO:0000313" key="2">
    <source>
        <dbReference type="EMBL" id="EKU48045.1"/>
    </source>
</evidence>
<feature type="transmembrane region" description="Helical" evidence="1">
    <location>
        <begin position="57"/>
        <end position="76"/>
    </location>
</feature>
<feature type="transmembrane region" description="Helical" evidence="1">
    <location>
        <begin position="33"/>
        <end position="51"/>
    </location>
</feature>
<keyword evidence="1" id="KW-0472">Membrane</keyword>